<feature type="transmembrane region" description="Helical" evidence="1">
    <location>
        <begin position="267"/>
        <end position="295"/>
    </location>
</feature>
<feature type="transmembrane region" description="Helical" evidence="1">
    <location>
        <begin position="145"/>
        <end position="170"/>
    </location>
</feature>
<dbReference type="EMBL" id="MHRK01000057">
    <property type="protein sequence ID" value="OHA22217.1"/>
    <property type="molecule type" value="Genomic_DNA"/>
</dbReference>
<protein>
    <submittedName>
        <fullName evidence="2">Uncharacterized protein</fullName>
    </submittedName>
</protein>
<organism evidence="2 3">
    <name type="scientific">Candidatus Taylorbacteria bacterium RIFCSPHIGHO2_02_FULL_43_32b</name>
    <dbReference type="NCBI Taxonomy" id="1802306"/>
    <lineage>
        <taxon>Bacteria</taxon>
        <taxon>Candidatus Tayloriibacteriota</taxon>
    </lineage>
</organism>
<evidence type="ECO:0000256" key="1">
    <source>
        <dbReference type="SAM" id="Phobius"/>
    </source>
</evidence>
<dbReference type="AlphaFoldDB" id="A0A1G2MEC1"/>
<dbReference type="InterPro" id="IPR043993">
    <property type="entry name" value="T4SS_pilin"/>
</dbReference>
<evidence type="ECO:0000313" key="2">
    <source>
        <dbReference type="EMBL" id="OHA22217.1"/>
    </source>
</evidence>
<comment type="caution">
    <text evidence="2">The sequence shown here is derived from an EMBL/GenBank/DDBJ whole genome shotgun (WGS) entry which is preliminary data.</text>
</comment>
<feature type="transmembrane region" description="Helical" evidence="1">
    <location>
        <begin position="316"/>
        <end position="336"/>
    </location>
</feature>
<sequence length="342" mass="37449">MFTSQNFLKLSFLRSIFLIIALVALVVVPSFLFAQSSEAAMKYLELASFWLVQLVTLAIAAAIIVFFWGVARYISGGDDEEKRTSARNTMLYGIIGIFSMVSVWGLVYFLGNILGIEPGGALRAPNLPGSEEGLIVDRDSKVMQIVQMIGSLLSSVIYLIISLAVLYFFWGIIRYVGGGADQEKRTEARNMIVYGIIALFAMVSIWGVVFMIGQTLGISTENSFIRVPQITEITLIGDSDGTSITGQEFTTCPEWNPNDPSGEGANFKAFVCFVLSFLNPIPPILVTLAMLYFFWGIAKYMGAGDAEELKSGRTTIIYGMLAMFIVMGVWGIAALIKAELGF</sequence>
<dbReference type="Pfam" id="PF18895">
    <property type="entry name" value="T4SS_pilin"/>
    <property type="match status" value="2"/>
</dbReference>
<feature type="transmembrane region" description="Helical" evidence="1">
    <location>
        <begin position="91"/>
        <end position="110"/>
    </location>
</feature>
<feature type="transmembrane region" description="Helical" evidence="1">
    <location>
        <begin position="46"/>
        <end position="70"/>
    </location>
</feature>
<gene>
    <name evidence="2" type="ORF">A3C72_04035</name>
</gene>
<feature type="transmembrane region" description="Helical" evidence="1">
    <location>
        <begin position="191"/>
        <end position="213"/>
    </location>
</feature>
<name>A0A1G2MEC1_9BACT</name>
<feature type="transmembrane region" description="Helical" evidence="1">
    <location>
        <begin position="12"/>
        <end position="34"/>
    </location>
</feature>
<dbReference type="STRING" id="1802306.A3C72_04035"/>
<evidence type="ECO:0000313" key="3">
    <source>
        <dbReference type="Proteomes" id="UP000177130"/>
    </source>
</evidence>
<accession>A0A1G2MEC1</accession>
<keyword evidence="1" id="KW-0812">Transmembrane</keyword>
<keyword evidence="1" id="KW-1133">Transmembrane helix</keyword>
<dbReference type="Proteomes" id="UP000177130">
    <property type="component" value="Unassembled WGS sequence"/>
</dbReference>
<proteinExistence type="predicted"/>
<keyword evidence="1" id="KW-0472">Membrane</keyword>
<reference evidence="2 3" key="1">
    <citation type="journal article" date="2016" name="Nat. Commun.">
        <title>Thousands of microbial genomes shed light on interconnected biogeochemical processes in an aquifer system.</title>
        <authorList>
            <person name="Anantharaman K."/>
            <person name="Brown C.T."/>
            <person name="Hug L.A."/>
            <person name="Sharon I."/>
            <person name="Castelle C.J."/>
            <person name="Probst A.J."/>
            <person name="Thomas B.C."/>
            <person name="Singh A."/>
            <person name="Wilkins M.J."/>
            <person name="Karaoz U."/>
            <person name="Brodie E.L."/>
            <person name="Williams K.H."/>
            <person name="Hubbard S.S."/>
            <person name="Banfield J.F."/>
        </authorList>
    </citation>
    <scope>NUCLEOTIDE SEQUENCE [LARGE SCALE GENOMIC DNA]</scope>
</reference>